<keyword evidence="4" id="KW-1185">Reference proteome</keyword>
<dbReference type="AlphaFoldDB" id="A0A1H5Z5G5"/>
<sequence length="398" mass="40880">MSRETPQIAIPAVYMRGGTSRAIIFHAADLPADSNARDAVFLAALGSPDPNRRQLDGLGGAMSSLSKIAIVGPPSRPDADVDYTFGQVAIDAPLVQYKANCGNISSAIGPFAIDEGLVSATGDTATVRIHNTNTGKIIVARFAVTNGMAAVDGDFELQGVAGRGAPIRLSFLEPGGAATGQLLPTGNPRDELEVAGLGRVSVSLIDAANPVVFVAATSLGLRGTELPDELDRAPGLLACCEALRVAAAVRMGIASSASEAEARIRNLPLVGILAAPTDAPTLSGDTLPAASHQIVVRMISAGQPHKATPLTGAMCLAIAMRLPGTLAAELACLPDDAEADLVIAHPSGLLPVAAKLRLEPSPHAQEAVVYRTARRLMQGSVLVPRRALEISANLSTTS</sequence>
<keyword evidence="2" id="KW-0413">Isomerase</keyword>
<name>A0A1H5Z5G5_9HYPH</name>
<protein>
    <recommendedName>
        <fullName evidence="5">2-methylaconitate cis-trans isomerase</fullName>
    </recommendedName>
</protein>
<dbReference type="EMBL" id="FNUY01000004">
    <property type="protein sequence ID" value="SEG30905.1"/>
    <property type="molecule type" value="Genomic_DNA"/>
</dbReference>
<dbReference type="Pfam" id="PF04303">
    <property type="entry name" value="PrpF"/>
    <property type="match status" value="1"/>
</dbReference>
<organism evidence="3 4">
    <name type="scientific">Bosea lathyri</name>
    <dbReference type="NCBI Taxonomy" id="1036778"/>
    <lineage>
        <taxon>Bacteria</taxon>
        <taxon>Pseudomonadati</taxon>
        <taxon>Pseudomonadota</taxon>
        <taxon>Alphaproteobacteria</taxon>
        <taxon>Hyphomicrobiales</taxon>
        <taxon>Boseaceae</taxon>
        <taxon>Bosea</taxon>
    </lineage>
</organism>
<accession>A0A1H5Z5G5</accession>
<evidence type="ECO:0000313" key="4">
    <source>
        <dbReference type="Proteomes" id="UP000236743"/>
    </source>
</evidence>
<dbReference type="OrthoDB" id="9779763at2"/>
<evidence type="ECO:0000313" key="3">
    <source>
        <dbReference type="EMBL" id="SEG30905.1"/>
    </source>
</evidence>
<dbReference type="InterPro" id="IPR007400">
    <property type="entry name" value="PrpF-like"/>
</dbReference>
<evidence type="ECO:0000256" key="2">
    <source>
        <dbReference type="ARBA" id="ARBA00023235"/>
    </source>
</evidence>
<reference evidence="3 4" key="1">
    <citation type="submission" date="2016-10" db="EMBL/GenBank/DDBJ databases">
        <authorList>
            <person name="de Groot N.N."/>
        </authorList>
    </citation>
    <scope>NUCLEOTIDE SEQUENCE [LARGE SCALE GENOMIC DNA]</scope>
    <source>
        <strain evidence="3 4">DSM 26656</strain>
    </source>
</reference>
<evidence type="ECO:0000256" key="1">
    <source>
        <dbReference type="ARBA" id="ARBA00007673"/>
    </source>
</evidence>
<dbReference type="PANTHER" id="PTHR43709">
    <property type="entry name" value="ACONITATE ISOMERASE-RELATED"/>
    <property type="match status" value="1"/>
</dbReference>
<dbReference type="RefSeq" id="WP_103872672.1">
    <property type="nucleotide sequence ID" value="NZ_FNUY01000004.1"/>
</dbReference>
<gene>
    <name evidence="3" type="ORF">SAMN04488115_104236</name>
</gene>
<proteinExistence type="inferred from homology"/>
<dbReference type="SUPFAM" id="SSF54506">
    <property type="entry name" value="Diaminopimelate epimerase-like"/>
    <property type="match status" value="2"/>
</dbReference>
<evidence type="ECO:0008006" key="5">
    <source>
        <dbReference type="Google" id="ProtNLM"/>
    </source>
</evidence>
<dbReference type="Proteomes" id="UP000236743">
    <property type="component" value="Unassembled WGS sequence"/>
</dbReference>
<dbReference type="Gene3D" id="3.10.310.10">
    <property type="entry name" value="Diaminopimelate Epimerase, Chain A, domain 1"/>
    <property type="match status" value="2"/>
</dbReference>
<dbReference type="GO" id="GO:0016853">
    <property type="term" value="F:isomerase activity"/>
    <property type="evidence" value="ECO:0007669"/>
    <property type="project" value="UniProtKB-KW"/>
</dbReference>
<dbReference type="PANTHER" id="PTHR43709:SF2">
    <property type="entry name" value="DUF453 DOMAIN PROTEIN (AFU_ORTHOLOGUE AFUA_6G00360)"/>
    <property type="match status" value="1"/>
</dbReference>
<comment type="similarity">
    <text evidence="1">Belongs to the PrpF family.</text>
</comment>